<reference evidence="1" key="1">
    <citation type="journal article" date="2014" name="Int. J. Syst. Evol. Microbiol.">
        <title>Complete genome sequence of Corynebacterium casei LMG S-19264T (=DSM 44701T), isolated from a smear-ripened cheese.</title>
        <authorList>
            <consortium name="US DOE Joint Genome Institute (JGI-PGF)"/>
            <person name="Walter F."/>
            <person name="Albersmeier A."/>
            <person name="Kalinowski J."/>
            <person name="Ruckert C."/>
        </authorList>
    </citation>
    <scope>NUCLEOTIDE SEQUENCE</scope>
    <source>
        <strain evidence="1">CGMCC 1.12181</strain>
    </source>
</reference>
<dbReference type="SUPFAM" id="SSF74653">
    <property type="entry name" value="TolA/TonB C-terminal domain"/>
    <property type="match status" value="1"/>
</dbReference>
<name>A0A917CGG9_9GAMM</name>
<dbReference type="RefSeq" id="WP_188364254.1">
    <property type="nucleotide sequence ID" value="NZ_BAABJF010000032.1"/>
</dbReference>
<dbReference type="Proteomes" id="UP000605253">
    <property type="component" value="Unassembled WGS sequence"/>
</dbReference>
<comment type="caution">
    <text evidence="1">The sequence shown here is derived from an EMBL/GenBank/DDBJ whole genome shotgun (WGS) entry which is preliminary data.</text>
</comment>
<evidence type="ECO:0008006" key="3">
    <source>
        <dbReference type="Google" id="ProtNLM"/>
    </source>
</evidence>
<dbReference type="EMBL" id="BMEO01000002">
    <property type="protein sequence ID" value="GGF88169.1"/>
    <property type="molecule type" value="Genomic_DNA"/>
</dbReference>
<evidence type="ECO:0000313" key="2">
    <source>
        <dbReference type="Proteomes" id="UP000605253"/>
    </source>
</evidence>
<accession>A0A917CGG9</accession>
<keyword evidence="2" id="KW-1185">Reference proteome</keyword>
<proteinExistence type="predicted"/>
<gene>
    <name evidence="1" type="ORF">GCM10011365_06620</name>
</gene>
<protein>
    <recommendedName>
        <fullName evidence="3">TonB C-terminal domain-containing protein</fullName>
    </recommendedName>
</protein>
<reference evidence="1" key="2">
    <citation type="submission" date="2020-09" db="EMBL/GenBank/DDBJ databases">
        <authorList>
            <person name="Sun Q."/>
            <person name="Zhou Y."/>
        </authorList>
    </citation>
    <scope>NUCLEOTIDE SEQUENCE</scope>
    <source>
        <strain evidence="1">CGMCC 1.12181</strain>
    </source>
</reference>
<organism evidence="1 2">
    <name type="scientific">Marinicella pacifica</name>
    <dbReference type="NCBI Taxonomy" id="1171543"/>
    <lineage>
        <taxon>Bacteria</taxon>
        <taxon>Pseudomonadati</taxon>
        <taxon>Pseudomonadota</taxon>
        <taxon>Gammaproteobacteria</taxon>
        <taxon>Lysobacterales</taxon>
        <taxon>Marinicellaceae</taxon>
        <taxon>Marinicella</taxon>
    </lineage>
</organism>
<sequence length="243" mass="27600">MVSLIGLTQAAEPPHLTVIGGANKPVGIYFQPFSYRGNGVSPAVVIENNLLFHLSQSGLFYQPGRLQPEKHWNLHHWRLAGVRYVISGDIEENERTIDLRLTVSDTLGTTPTFVWVELNADAWQQATRVFARQLLYSLFYATYTDDVDSQYLHNVETAETRYWMALAKTLKRHWQNRVRRGECQVTVSQLPGGQLHDFKMAPDCDAVLAEEIQSLFEQVSNFPYSGHQAPFAQTFSVTFVARP</sequence>
<evidence type="ECO:0000313" key="1">
    <source>
        <dbReference type="EMBL" id="GGF88169.1"/>
    </source>
</evidence>
<dbReference type="AlphaFoldDB" id="A0A917CGG9"/>